<gene>
    <name evidence="1" type="ORF">MNBD_GAMMA21-197</name>
</gene>
<dbReference type="PANTHER" id="PTHR42928">
    <property type="entry name" value="TRICARBOXYLATE-BINDING PROTEIN"/>
    <property type="match status" value="1"/>
</dbReference>
<reference evidence="1" key="1">
    <citation type="submission" date="2018-06" db="EMBL/GenBank/DDBJ databases">
        <authorList>
            <person name="Zhirakovskaya E."/>
        </authorList>
    </citation>
    <scope>NUCLEOTIDE SEQUENCE</scope>
</reference>
<dbReference type="AlphaFoldDB" id="A0A3B0ZXH9"/>
<protein>
    <submittedName>
        <fullName evidence="1">Tricarboxylate transport protein TctC</fullName>
    </submittedName>
</protein>
<name>A0A3B0ZXH9_9ZZZZ</name>
<organism evidence="1">
    <name type="scientific">hydrothermal vent metagenome</name>
    <dbReference type="NCBI Taxonomy" id="652676"/>
    <lineage>
        <taxon>unclassified sequences</taxon>
        <taxon>metagenomes</taxon>
        <taxon>ecological metagenomes</taxon>
    </lineage>
</organism>
<dbReference type="InterPro" id="IPR005064">
    <property type="entry name" value="BUG"/>
</dbReference>
<proteinExistence type="predicted"/>
<dbReference type="Gene3D" id="3.40.190.150">
    <property type="entry name" value="Bordetella uptake gene, domain 1"/>
    <property type="match status" value="1"/>
</dbReference>
<dbReference type="CDD" id="cd07012">
    <property type="entry name" value="PBP2_Bug_TTT"/>
    <property type="match status" value="1"/>
</dbReference>
<dbReference type="Pfam" id="PF03401">
    <property type="entry name" value="TctC"/>
    <property type="match status" value="1"/>
</dbReference>
<dbReference type="PANTHER" id="PTHR42928:SF5">
    <property type="entry name" value="BLR1237 PROTEIN"/>
    <property type="match status" value="1"/>
</dbReference>
<dbReference type="Gene3D" id="3.40.190.10">
    <property type="entry name" value="Periplasmic binding protein-like II"/>
    <property type="match status" value="1"/>
</dbReference>
<sequence>MKKLFNLVLGVMLAAVFTSANAAEYPGRPITFMTMTQPGAQIDRLTRGLSQRMSKILGQPINVKNVTGSHGTVMATELSKAKPDGYTLGVTSLTAYTYAPHHAKLIYKPEDFDYLTLVALNSSGFISKADKPWNTLKEAFAWHKKNNKAMVAMFHGADDRDALMRIAKKEGVKLSLIPSKGGPSVIKAVTGGHASVGYVGAILYKHVEAGSIKLIAAALGERLPPIPSVPTLREQGYDEQVEMIVALVAPKGLDPKAKAILIAAADKLAKDKETQNFITTNLLMRPVQWGEAHADNSVKEMYKTFGMQAKMK</sequence>
<dbReference type="PIRSF" id="PIRSF017082">
    <property type="entry name" value="YflP"/>
    <property type="match status" value="1"/>
</dbReference>
<dbReference type="EMBL" id="UOFR01000023">
    <property type="protein sequence ID" value="VAW93930.1"/>
    <property type="molecule type" value="Genomic_DNA"/>
</dbReference>
<evidence type="ECO:0000313" key="1">
    <source>
        <dbReference type="EMBL" id="VAW93930.1"/>
    </source>
</evidence>
<dbReference type="InterPro" id="IPR042100">
    <property type="entry name" value="Bug_dom1"/>
</dbReference>
<accession>A0A3B0ZXH9</accession>